<dbReference type="GO" id="GO:0004843">
    <property type="term" value="F:cysteine-type deubiquitinase activity"/>
    <property type="evidence" value="ECO:0007669"/>
    <property type="project" value="UniProtKB-EC"/>
</dbReference>
<dbReference type="RefSeq" id="XP_004828884.1">
    <property type="nucleotide sequence ID" value="XM_004828827.1"/>
</dbReference>
<feature type="compositionally biased region" description="Basic and acidic residues" evidence="8">
    <location>
        <begin position="441"/>
        <end position="458"/>
    </location>
</feature>
<name>L0AVE4_THEEQ</name>
<organism evidence="10 11">
    <name type="scientific">Theileria equi strain WA</name>
    <dbReference type="NCBI Taxonomy" id="1537102"/>
    <lineage>
        <taxon>Eukaryota</taxon>
        <taxon>Sar</taxon>
        <taxon>Alveolata</taxon>
        <taxon>Apicomplexa</taxon>
        <taxon>Aconoidasida</taxon>
        <taxon>Piroplasmida</taxon>
        <taxon>Theileriidae</taxon>
        <taxon>Theileria</taxon>
    </lineage>
</organism>
<gene>
    <name evidence="10" type="ORF">BEWA_020650</name>
</gene>
<keyword evidence="6 10" id="KW-0378">Hydrolase</keyword>
<keyword evidence="7" id="KW-0788">Thiol protease</keyword>
<evidence type="ECO:0000256" key="2">
    <source>
        <dbReference type="ARBA" id="ARBA00009085"/>
    </source>
</evidence>
<dbReference type="InterPro" id="IPR038765">
    <property type="entry name" value="Papain-like_cys_pep_sf"/>
</dbReference>
<dbReference type="eggNOG" id="KOG1865">
    <property type="taxonomic scope" value="Eukaryota"/>
</dbReference>
<dbReference type="EMBL" id="CP001669">
    <property type="protein sequence ID" value="AFZ79218.1"/>
    <property type="molecule type" value="Genomic_DNA"/>
</dbReference>
<dbReference type="GO" id="GO:0016579">
    <property type="term" value="P:protein deubiquitination"/>
    <property type="evidence" value="ECO:0007669"/>
    <property type="project" value="InterPro"/>
</dbReference>
<comment type="similarity">
    <text evidence="2">Belongs to the peptidase C19 family.</text>
</comment>
<dbReference type="GO" id="GO:0006508">
    <property type="term" value="P:proteolysis"/>
    <property type="evidence" value="ECO:0007669"/>
    <property type="project" value="UniProtKB-KW"/>
</dbReference>
<sequence length="668" mass="76346">MASNTHKKDTVESSLVIELHGTGIDFLRYNNGEIVDNVAETGLAKAQEKKLDKTPVKLENERLNGLDKLPNVQWENVLTRVGSGLNNPGINICYMNVIIQVISHTPFLSSALIRSGHTNVCPNYTKRILCVMCLLENHVKASTSSRKPLNNPFYPIAQKVIWLKFKFGQQDDAFIFLKHFLNSLIKSCYSITASPVMDNNRTRMAMDKEANSEKETRDILSTEKIMSSAIGHLFGGFFKNVIVCEKCKLKSEKVEPFFDIPVHVNKSNKLIDLLSTFLLPEKLICDNKYFCKICKSHQNADKSLSIYKSPRILNINLKRFNVSSHGLEKSTKAIEFPQSLSLSLKHEVDREIRLKYQLYAIVCHIGKSLRMGHYITYIKGHHGFWYCFDDSNVRCVSESKVFSQKNDVYLLFYSIVNEDVLNCDTKLNKFSQTNTFSTASGEKEHMATPEHVKQDHVVKKGKREKPSILTGHRMFSGHRLVTMMILSQFLTSKKKTGVARLHTRMSHKKTALKEPLNSQNSGITSLSTSTTESKTISTVKGEHERVAGNAQKRQDNKKRMATLEPRPGPLIIDQCDLETWSDAEEAENYNQLLEKIHPSLKQRDQEDIEYDRGKLKKVKTNKEHQYGDFKLVKHKSGVAVATRQKDLFDNATYNPIKRRKNNKYKRPR</sequence>
<evidence type="ECO:0000256" key="5">
    <source>
        <dbReference type="ARBA" id="ARBA00022786"/>
    </source>
</evidence>
<dbReference type="KEGG" id="beq:BEWA_020650"/>
<dbReference type="AlphaFoldDB" id="L0AVE4"/>
<keyword evidence="5" id="KW-0833">Ubl conjugation pathway</keyword>
<dbReference type="PANTHER" id="PTHR24006:SF758">
    <property type="entry name" value="UBIQUITIN CARBOXYL-TERMINAL HYDROLASE 36"/>
    <property type="match status" value="1"/>
</dbReference>
<protein>
    <recommendedName>
        <fullName evidence="3">ubiquitinyl hydrolase 1</fullName>
        <ecNumber evidence="3">3.4.19.12</ecNumber>
    </recommendedName>
</protein>
<evidence type="ECO:0000256" key="1">
    <source>
        <dbReference type="ARBA" id="ARBA00000707"/>
    </source>
</evidence>
<dbReference type="VEuPathDB" id="PiroplasmaDB:BEWA_020650"/>
<keyword evidence="4" id="KW-0645">Protease</keyword>
<evidence type="ECO:0000313" key="11">
    <source>
        <dbReference type="Proteomes" id="UP000031512"/>
    </source>
</evidence>
<feature type="compositionally biased region" description="Low complexity" evidence="8">
    <location>
        <begin position="521"/>
        <end position="538"/>
    </location>
</feature>
<comment type="catalytic activity">
    <reaction evidence="1">
        <text>Thiol-dependent hydrolysis of ester, thioester, amide, peptide and isopeptide bonds formed by the C-terminal Gly of ubiquitin (a 76-residue protein attached to proteins as an intracellular targeting signal).</text>
        <dbReference type="EC" id="3.4.19.12"/>
    </reaction>
</comment>
<feature type="domain" description="USP" evidence="9">
    <location>
        <begin position="83"/>
        <end position="416"/>
    </location>
</feature>
<dbReference type="InterPro" id="IPR001394">
    <property type="entry name" value="Peptidase_C19_UCH"/>
</dbReference>
<dbReference type="GeneID" id="15803556"/>
<dbReference type="SUPFAM" id="SSF54001">
    <property type="entry name" value="Cysteine proteinases"/>
    <property type="match status" value="1"/>
</dbReference>
<dbReference type="Pfam" id="PF00443">
    <property type="entry name" value="UCH"/>
    <property type="match status" value="1"/>
</dbReference>
<feature type="region of interest" description="Disordered" evidence="8">
    <location>
        <begin position="504"/>
        <end position="540"/>
    </location>
</feature>
<dbReference type="GO" id="GO:0005829">
    <property type="term" value="C:cytosol"/>
    <property type="evidence" value="ECO:0007669"/>
    <property type="project" value="TreeGrafter"/>
</dbReference>
<dbReference type="Proteomes" id="UP000031512">
    <property type="component" value="Chromosome 1"/>
</dbReference>
<dbReference type="OrthoDB" id="292964at2759"/>
<dbReference type="InterPro" id="IPR028889">
    <property type="entry name" value="USP"/>
</dbReference>
<dbReference type="PANTHER" id="PTHR24006">
    <property type="entry name" value="UBIQUITIN CARBOXYL-TERMINAL HYDROLASE"/>
    <property type="match status" value="1"/>
</dbReference>
<feature type="region of interest" description="Disordered" evidence="8">
    <location>
        <begin position="440"/>
        <end position="462"/>
    </location>
</feature>
<dbReference type="Gene3D" id="3.90.70.10">
    <property type="entry name" value="Cysteine proteinases"/>
    <property type="match status" value="1"/>
</dbReference>
<dbReference type="InterPro" id="IPR018200">
    <property type="entry name" value="USP_CS"/>
</dbReference>
<evidence type="ECO:0000256" key="4">
    <source>
        <dbReference type="ARBA" id="ARBA00022670"/>
    </source>
</evidence>
<reference evidence="10 11" key="1">
    <citation type="journal article" date="2012" name="BMC Genomics">
        <title>Comparative genomic analysis and phylogenetic position of Theileria equi.</title>
        <authorList>
            <person name="Kappmeyer L.S."/>
            <person name="Thiagarajan M."/>
            <person name="Herndon D.R."/>
            <person name="Ramsay J.D."/>
            <person name="Caler E."/>
            <person name="Djikeng A."/>
            <person name="Gillespie J.J."/>
            <person name="Lau A.O."/>
            <person name="Roalson E.H."/>
            <person name="Silva J.C."/>
            <person name="Silva M.G."/>
            <person name="Suarez C.E."/>
            <person name="Ueti M.W."/>
            <person name="Nene V.M."/>
            <person name="Mealey R.H."/>
            <person name="Knowles D.P."/>
            <person name="Brayton K.A."/>
        </authorList>
    </citation>
    <scope>NUCLEOTIDE SEQUENCE [LARGE SCALE GENOMIC DNA]</scope>
    <source>
        <strain evidence="10 11">WA</strain>
    </source>
</reference>
<dbReference type="PROSITE" id="PS00973">
    <property type="entry name" value="USP_2"/>
    <property type="match status" value="1"/>
</dbReference>
<accession>L0AVE4</accession>
<evidence type="ECO:0000256" key="8">
    <source>
        <dbReference type="SAM" id="MobiDB-lite"/>
    </source>
</evidence>
<dbReference type="GO" id="GO:0005634">
    <property type="term" value="C:nucleus"/>
    <property type="evidence" value="ECO:0007669"/>
    <property type="project" value="TreeGrafter"/>
</dbReference>
<evidence type="ECO:0000259" key="9">
    <source>
        <dbReference type="PROSITE" id="PS50235"/>
    </source>
</evidence>
<proteinExistence type="inferred from homology"/>
<evidence type="ECO:0000256" key="7">
    <source>
        <dbReference type="ARBA" id="ARBA00022807"/>
    </source>
</evidence>
<keyword evidence="11" id="KW-1185">Reference proteome</keyword>
<evidence type="ECO:0000256" key="3">
    <source>
        <dbReference type="ARBA" id="ARBA00012759"/>
    </source>
</evidence>
<evidence type="ECO:0000313" key="10">
    <source>
        <dbReference type="EMBL" id="AFZ79218.1"/>
    </source>
</evidence>
<dbReference type="InterPro" id="IPR050164">
    <property type="entry name" value="Peptidase_C19"/>
</dbReference>
<dbReference type="EC" id="3.4.19.12" evidence="3"/>
<dbReference type="PROSITE" id="PS50235">
    <property type="entry name" value="USP_3"/>
    <property type="match status" value="1"/>
</dbReference>
<evidence type="ECO:0000256" key="6">
    <source>
        <dbReference type="ARBA" id="ARBA00022801"/>
    </source>
</evidence>